<evidence type="ECO:0000313" key="2">
    <source>
        <dbReference type="EMBL" id="KMP00249.1"/>
    </source>
</evidence>
<proteinExistence type="predicted"/>
<keyword evidence="1" id="KW-0812">Transmembrane</keyword>
<accession>A0A0J6XZM8</accession>
<name>A0A0J6XZM8_COCIT</name>
<dbReference type="EMBL" id="DS028093">
    <property type="protein sequence ID" value="KMP00249.1"/>
    <property type="molecule type" value="Genomic_DNA"/>
</dbReference>
<keyword evidence="1" id="KW-0472">Membrane</keyword>
<evidence type="ECO:0000256" key="1">
    <source>
        <dbReference type="SAM" id="Phobius"/>
    </source>
</evidence>
<protein>
    <submittedName>
        <fullName evidence="2">Uncharacterized protein</fullName>
    </submittedName>
</protein>
<sequence>MIGDTEKARHPTRGDDYIYHSPCCYPMGYQVIYAPLMATVDQFQLGSSDVRGITASPSKYGISVFTFDFQLPRWILFTHIIFPYVAVLRILLRETRRPAAYFLVR</sequence>
<evidence type="ECO:0000313" key="3">
    <source>
        <dbReference type="Proteomes" id="UP000054565"/>
    </source>
</evidence>
<organism evidence="2 3">
    <name type="scientific">Coccidioides immitis RMSCC 2394</name>
    <dbReference type="NCBI Taxonomy" id="404692"/>
    <lineage>
        <taxon>Eukaryota</taxon>
        <taxon>Fungi</taxon>
        <taxon>Dikarya</taxon>
        <taxon>Ascomycota</taxon>
        <taxon>Pezizomycotina</taxon>
        <taxon>Eurotiomycetes</taxon>
        <taxon>Eurotiomycetidae</taxon>
        <taxon>Onygenales</taxon>
        <taxon>Onygenaceae</taxon>
        <taxon>Coccidioides</taxon>
    </lineage>
</organism>
<feature type="transmembrane region" description="Helical" evidence="1">
    <location>
        <begin position="74"/>
        <end position="92"/>
    </location>
</feature>
<keyword evidence="1" id="KW-1133">Transmembrane helix</keyword>
<reference evidence="3" key="1">
    <citation type="journal article" date="2010" name="Genome Res.">
        <title>Population genomic sequencing of Coccidioides fungi reveals recent hybridization and transposon control.</title>
        <authorList>
            <person name="Neafsey D.E."/>
            <person name="Barker B.M."/>
            <person name="Sharpton T.J."/>
            <person name="Stajich J.E."/>
            <person name="Park D.J."/>
            <person name="Whiston E."/>
            <person name="Hung C.-Y."/>
            <person name="McMahan C."/>
            <person name="White J."/>
            <person name="Sykes S."/>
            <person name="Heiman D."/>
            <person name="Young S."/>
            <person name="Zeng Q."/>
            <person name="Abouelleil A."/>
            <person name="Aftuck L."/>
            <person name="Bessette D."/>
            <person name="Brown A."/>
            <person name="FitzGerald M."/>
            <person name="Lui A."/>
            <person name="Macdonald J.P."/>
            <person name="Priest M."/>
            <person name="Orbach M.J."/>
            <person name="Galgiani J.N."/>
            <person name="Kirkland T.N."/>
            <person name="Cole G.T."/>
            <person name="Birren B.W."/>
            <person name="Henn M.R."/>
            <person name="Taylor J.W."/>
            <person name="Rounsley S.D."/>
        </authorList>
    </citation>
    <scope>NUCLEOTIDE SEQUENCE [LARGE SCALE GENOMIC DNA]</scope>
    <source>
        <strain evidence="3">RMSCC 2394</strain>
    </source>
</reference>
<gene>
    <name evidence="2" type="ORF">CIRG_00391</name>
</gene>
<dbReference type="AlphaFoldDB" id="A0A0J6XZM8"/>
<dbReference type="Proteomes" id="UP000054565">
    <property type="component" value="Unassembled WGS sequence"/>
</dbReference>